<evidence type="ECO:0000313" key="1">
    <source>
        <dbReference type="EMBL" id="GHA16983.1"/>
    </source>
</evidence>
<reference evidence="1" key="1">
    <citation type="journal article" date="2014" name="Int. J. Syst. Evol. Microbiol.">
        <title>Complete genome sequence of Corynebacterium casei LMG S-19264T (=DSM 44701T), isolated from a smear-ripened cheese.</title>
        <authorList>
            <consortium name="US DOE Joint Genome Institute (JGI-PGF)"/>
            <person name="Walter F."/>
            <person name="Albersmeier A."/>
            <person name="Kalinowski J."/>
            <person name="Ruckert C."/>
        </authorList>
    </citation>
    <scope>NUCLEOTIDE SEQUENCE</scope>
    <source>
        <strain evidence="1">KCTC 32437</strain>
    </source>
</reference>
<dbReference type="AlphaFoldDB" id="A0A918RZB9"/>
<protein>
    <submittedName>
        <fullName evidence="1">Uncharacterized protein</fullName>
    </submittedName>
</protein>
<reference evidence="1" key="2">
    <citation type="submission" date="2020-09" db="EMBL/GenBank/DDBJ databases">
        <authorList>
            <person name="Sun Q."/>
            <person name="Kim S."/>
        </authorList>
    </citation>
    <scope>NUCLEOTIDE SEQUENCE</scope>
    <source>
        <strain evidence="1">KCTC 32437</strain>
    </source>
</reference>
<name>A0A918RZB9_9HYPH</name>
<sequence>MELVFMAVLIELGIDEKVSIEKHSFDQLIGELRQAGIKVPSSGTLKAMNRQRVIIKHYGQPSEDLSAFQYFQSCSRSVDSILKDVFGKTLQEINQSEYLREGPARNHVEKALEYLNSSNLWDCICEIRKAIFIEIEVDYDVKKFADPKSKRAFGLVSRGWKAPYFARSSSWISENVRNVFEYVQIDYSEVNSSLLQWSVNTEDFWNLRRLTPHVYQDEDTKAWCIERSAQKINYALNRENVNYCVDTGINILVRKQRHQQVSRYTGNNSKFRVLINSEKVAVRQKADLLSDIIGYVYKNREYDVAEVVPGFDGDKEFARVFHMDGWNLSSLITGYVDIDECTLRDNFD</sequence>
<keyword evidence="2" id="KW-1185">Reference proteome</keyword>
<organism evidence="1 2">
    <name type="scientific">Devosia pacifica</name>
    <dbReference type="NCBI Taxonomy" id="1335967"/>
    <lineage>
        <taxon>Bacteria</taxon>
        <taxon>Pseudomonadati</taxon>
        <taxon>Pseudomonadota</taxon>
        <taxon>Alphaproteobacteria</taxon>
        <taxon>Hyphomicrobiales</taxon>
        <taxon>Devosiaceae</taxon>
        <taxon>Devosia</taxon>
    </lineage>
</organism>
<evidence type="ECO:0000313" key="2">
    <source>
        <dbReference type="Proteomes" id="UP000646579"/>
    </source>
</evidence>
<dbReference type="Proteomes" id="UP000646579">
    <property type="component" value="Unassembled WGS sequence"/>
</dbReference>
<gene>
    <name evidence="1" type="ORF">GCM10007989_10230</name>
</gene>
<proteinExistence type="predicted"/>
<comment type="caution">
    <text evidence="1">The sequence shown here is derived from an EMBL/GenBank/DDBJ whole genome shotgun (WGS) entry which is preliminary data.</text>
</comment>
<accession>A0A918RZB9</accession>
<dbReference type="EMBL" id="BMZE01000001">
    <property type="protein sequence ID" value="GHA16983.1"/>
    <property type="molecule type" value="Genomic_DNA"/>
</dbReference>